<name>A0A6J1WT32_GALME</name>
<dbReference type="AlphaFoldDB" id="A0A6J1WT32"/>
<keyword evidence="2" id="KW-0472">Membrane</keyword>
<keyword evidence="2" id="KW-1133">Transmembrane helix</keyword>
<dbReference type="OrthoDB" id="7428788at2759"/>
<keyword evidence="2" id="KW-0812">Transmembrane</keyword>
<evidence type="ECO:0000256" key="3">
    <source>
        <dbReference type="SAM" id="SignalP"/>
    </source>
</evidence>
<accession>A0A6J1WT32</accession>
<dbReference type="GeneID" id="113515525"/>
<keyword evidence="3" id="KW-0732">Signal</keyword>
<dbReference type="InParanoid" id="A0A6J1WT32"/>
<gene>
    <name evidence="5" type="primary">LOC113515525</name>
</gene>
<evidence type="ECO:0000313" key="4">
    <source>
        <dbReference type="Proteomes" id="UP001652740"/>
    </source>
</evidence>
<dbReference type="KEGG" id="gmw:113515525"/>
<organism evidence="4 5">
    <name type="scientific">Galleria mellonella</name>
    <name type="common">Greater wax moth</name>
    <dbReference type="NCBI Taxonomy" id="7137"/>
    <lineage>
        <taxon>Eukaryota</taxon>
        <taxon>Metazoa</taxon>
        <taxon>Ecdysozoa</taxon>
        <taxon>Arthropoda</taxon>
        <taxon>Hexapoda</taxon>
        <taxon>Insecta</taxon>
        <taxon>Pterygota</taxon>
        <taxon>Neoptera</taxon>
        <taxon>Endopterygota</taxon>
        <taxon>Lepidoptera</taxon>
        <taxon>Glossata</taxon>
        <taxon>Ditrysia</taxon>
        <taxon>Pyraloidea</taxon>
        <taxon>Pyralidae</taxon>
        <taxon>Galleriinae</taxon>
        <taxon>Galleria</taxon>
    </lineage>
</organism>
<sequence>MLYWVTFSCLFVLVCAHPSEYEDECNPNCVGEEYVCIKGQCYCTDGYLPNPLQTACVKCPGLGDKCFGMCCSHPGSDSLHCWHGVCQPCYNSFGDWICRDTFDQMLIVSSTQIIMGTTLILGIIATFILLFKLCAATNIRPIGSNSPYDSRLSIGSLQIYVEERLRDAPPRYSSTAPSESVQYPSINYISDGFIHDLSMPPPPYSPENKNEDNQNTTVHV</sequence>
<dbReference type="Proteomes" id="UP001652740">
    <property type="component" value="Unplaced"/>
</dbReference>
<evidence type="ECO:0000256" key="2">
    <source>
        <dbReference type="SAM" id="Phobius"/>
    </source>
</evidence>
<protein>
    <submittedName>
        <fullName evidence="5">Uncharacterized protein LOC113515525</fullName>
    </submittedName>
</protein>
<feature type="chain" id="PRO_5026682194" evidence="3">
    <location>
        <begin position="17"/>
        <end position="220"/>
    </location>
</feature>
<feature type="transmembrane region" description="Helical" evidence="2">
    <location>
        <begin position="113"/>
        <end position="131"/>
    </location>
</feature>
<keyword evidence="4" id="KW-1185">Reference proteome</keyword>
<feature type="region of interest" description="Disordered" evidence="1">
    <location>
        <begin position="200"/>
        <end position="220"/>
    </location>
</feature>
<reference evidence="5" key="1">
    <citation type="submission" date="2025-08" db="UniProtKB">
        <authorList>
            <consortium name="RefSeq"/>
        </authorList>
    </citation>
    <scope>IDENTIFICATION</scope>
    <source>
        <tissue evidence="5">Whole larvae</tissue>
    </source>
</reference>
<evidence type="ECO:0000256" key="1">
    <source>
        <dbReference type="SAM" id="MobiDB-lite"/>
    </source>
</evidence>
<evidence type="ECO:0000313" key="5">
    <source>
        <dbReference type="RefSeq" id="XP_026755572.1"/>
    </source>
</evidence>
<feature type="signal peptide" evidence="3">
    <location>
        <begin position="1"/>
        <end position="16"/>
    </location>
</feature>
<dbReference type="RefSeq" id="XP_026755572.1">
    <property type="nucleotide sequence ID" value="XM_026899771.3"/>
</dbReference>
<proteinExistence type="predicted"/>